<dbReference type="AlphaFoldDB" id="A0A927IJI4"/>
<comment type="caution">
    <text evidence="3">The sequence shown here is derived from an EMBL/GenBank/DDBJ whole genome shotgun (WGS) entry which is preliminary data.</text>
</comment>
<organism evidence="3 4">
    <name type="scientific">Pelagicoccus enzymogenes</name>
    <dbReference type="NCBI Taxonomy" id="2773457"/>
    <lineage>
        <taxon>Bacteria</taxon>
        <taxon>Pseudomonadati</taxon>
        <taxon>Verrucomicrobiota</taxon>
        <taxon>Opitutia</taxon>
        <taxon>Puniceicoccales</taxon>
        <taxon>Pelagicoccaceae</taxon>
        <taxon>Pelagicoccus</taxon>
    </lineage>
</organism>
<accession>A0A927IJI4</accession>
<evidence type="ECO:0000259" key="1">
    <source>
        <dbReference type="Pfam" id="PF01408"/>
    </source>
</evidence>
<evidence type="ECO:0000259" key="2">
    <source>
        <dbReference type="Pfam" id="PF22725"/>
    </source>
</evidence>
<keyword evidence="4" id="KW-1185">Reference proteome</keyword>
<dbReference type="InterPro" id="IPR036291">
    <property type="entry name" value="NAD(P)-bd_dom_sf"/>
</dbReference>
<proteinExistence type="predicted"/>
<dbReference type="PANTHER" id="PTHR43249">
    <property type="entry name" value="UDP-N-ACETYL-2-AMINO-2-DEOXY-D-GLUCURONATE OXIDASE"/>
    <property type="match status" value="1"/>
</dbReference>
<gene>
    <name evidence="3" type="ORF">IEN85_20555</name>
</gene>
<dbReference type="InterPro" id="IPR055170">
    <property type="entry name" value="GFO_IDH_MocA-like_dom"/>
</dbReference>
<dbReference type="Proteomes" id="UP000622317">
    <property type="component" value="Unassembled WGS sequence"/>
</dbReference>
<dbReference type="GO" id="GO:0000166">
    <property type="term" value="F:nucleotide binding"/>
    <property type="evidence" value="ECO:0007669"/>
    <property type="project" value="InterPro"/>
</dbReference>
<dbReference type="Gene3D" id="3.30.360.10">
    <property type="entry name" value="Dihydrodipicolinate Reductase, domain 2"/>
    <property type="match status" value="1"/>
</dbReference>
<evidence type="ECO:0000313" key="4">
    <source>
        <dbReference type="Proteomes" id="UP000622317"/>
    </source>
</evidence>
<dbReference type="InterPro" id="IPR052515">
    <property type="entry name" value="Gfo/Idh/MocA_Oxidoreductase"/>
</dbReference>
<feature type="domain" description="GFO/IDH/MocA-like oxidoreductase" evidence="2">
    <location>
        <begin position="119"/>
        <end position="244"/>
    </location>
</feature>
<dbReference type="SUPFAM" id="SSF51735">
    <property type="entry name" value="NAD(P)-binding Rossmann-fold domains"/>
    <property type="match status" value="1"/>
</dbReference>
<feature type="domain" description="Gfo/Idh/MocA-like oxidoreductase N-terminal" evidence="1">
    <location>
        <begin position="2"/>
        <end position="105"/>
    </location>
</feature>
<dbReference type="EMBL" id="JACYFG010000051">
    <property type="protein sequence ID" value="MBD5781904.1"/>
    <property type="molecule type" value="Genomic_DNA"/>
</dbReference>
<dbReference type="PANTHER" id="PTHR43249:SF1">
    <property type="entry name" value="D-GLUCOSIDE 3-DEHYDROGENASE"/>
    <property type="match status" value="1"/>
</dbReference>
<dbReference type="Pfam" id="PF01408">
    <property type="entry name" value="GFO_IDH_MocA"/>
    <property type="match status" value="1"/>
</dbReference>
<protein>
    <submittedName>
        <fullName evidence="3">Gfo/Idh/MocA family oxidoreductase</fullName>
    </submittedName>
</protein>
<evidence type="ECO:0000313" key="3">
    <source>
        <dbReference type="EMBL" id="MBD5781904.1"/>
    </source>
</evidence>
<dbReference type="Pfam" id="PF22725">
    <property type="entry name" value="GFO_IDH_MocA_C3"/>
    <property type="match status" value="1"/>
</dbReference>
<dbReference type="Gene3D" id="3.40.50.720">
    <property type="entry name" value="NAD(P)-binding Rossmann-like Domain"/>
    <property type="match status" value="1"/>
</dbReference>
<dbReference type="SUPFAM" id="SSF55347">
    <property type="entry name" value="Glyceraldehyde-3-phosphate dehydrogenase-like, C-terminal domain"/>
    <property type="match status" value="1"/>
</dbReference>
<dbReference type="InterPro" id="IPR000683">
    <property type="entry name" value="Gfo/Idh/MocA-like_OxRdtase_N"/>
</dbReference>
<reference evidence="3" key="1">
    <citation type="submission" date="2020-09" db="EMBL/GenBank/DDBJ databases">
        <title>Pelagicoccus enzymogenes sp. nov. with an EPS production, isolated from marine sediment.</title>
        <authorList>
            <person name="Feng X."/>
        </authorList>
    </citation>
    <scope>NUCLEOTIDE SEQUENCE</scope>
    <source>
        <strain evidence="3">NFK12</strain>
    </source>
</reference>
<name>A0A927IJI4_9BACT</name>
<sequence>MIAQFHAKAIADMADAKLVACYSRSQEKADKFASQHPCKAYSDYNDFLADPELDIVAIATPSGYHLEPIEAAAAAGKHILCEKPIEATVARTDAALAACQKHGVKICGIFPRRFTPAVEETKKAVDAGRLGQLTLASAYIKWFRTQEYYDADIWRRIWSLSGGGALMNQSIHTIDMLLHFAGDVESVSAYMKTATHEGIEVEDLAVATLKFKNGALGTIEGTTTAYSKTGHPAQVQLCGSTGSIFLTDETLSVWDFQTEQPEDQAILAKYGANAPKGGAGAADPGSIDYRQHLRNFQEFTTALTEGREPTLDGPESRRAIALIEAIYTSARQDGHPVTL</sequence>